<sequence>MKIANKGVIGIDIGGTKISGAIFTFQGEIVERQKVLIDNAQGKEAGLLIDSLLGSLLITANSKKIEVKAIGACVPGISDKLNGTVWAPNIKGWENYPLYSELTKIVDNPQINITIESDRSCYILGETWKGATKGCDNAIFIAVGTGIGAGILMNGQVLNGSRGISGAIGWLGFEPPYKEKYDNCGNFEYYASGNGLVRSAKELLEQPKYSTSLLSQIPKSQLRSEDIFEAFKNGDALAKEVFNKAIVYWGIAVANMVSVFNPEKIVFGGGVFGPAEQFLNRIIEEAKKWAQPLSIKQVQIEISTLKGSSGLIGAAYSALKSIT</sequence>
<name>A0AA97EKL6_9FLAO</name>
<dbReference type="PANTHER" id="PTHR18964:SF149">
    <property type="entry name" value="BIFUNCTIONAL UDP-N-ACETYLGLUCOSAMINE 2-EPIMERASE_N-ACETYLMANNOSAMINE KINASE"/>
    <property type="match status" value="1"/>
</dbReference>
<dbReference type="RefSeq" id="WP_316982837.1">
    <property type="nucleotide sequence ID" value="NZ_CP136521.1"/>
</dbReference>
<accession>A0AA97EKL6</accession>
<dbReference type="Gene3D" id="3.30.420.40">
    <property type="match status" value="2"/>
</dbReference>
<protein>
    <submittedName>
        <fullName evidence="2">ROK family protein</fullName>
    </submittedName>
</protein>
<dbReference type="Pfam" id="PF00480">
    <property type="entry name" value="ROK"/>
    <property type="match status" value="1"/>
</dbReference>
<reference evidence="3" key="1">
    <citation type="submission" date="2024-06" db="EMBL/GenBank/DDBJ databases">
        <title>Hwangdonia haimaensis gen. nov., sp. nov., a member of the family Flavobacteriaceae isolated from the haima cold seep.</title>
        <authorList>
            <person name="Li J."/>
        </authorList>
    </citation>
    <scope>NUCLEOTIDE SEQUENCE [LARGE SCALE GENOMIC DNA]</scope>
    <source>
        <strain evidence="3">SCSIO 19198</strain>
    </source>
</reference>
<dbReference type="Proteomes" id="UP001302486">
    <property type="component" value="Chromosome"/>
</dbReference>
<organism evidence="2 3">
    <name type="scientific">Hwangdonia lutea</name>
    <dbReference type="NCBI Taxonomy" id="3075823"/>
    <lineage>
        <taxon>Bacteria</taxon>
        <taxon>Pseudomonadati</taxon>
        <taxon>Bacteroidota</taxon>
        <taxon>Flavobacteriia</taxon>
        <taxon>Flavobacteriales</taxon>
        <taxon>Flavobacteriaceae</taxon>
        <taxon>Hwangdonia</taxon>
    </lineage>
</organism>
<keyword evidence="3" id="KW-1185">Reference proteome</keyword>
<comment type="similarity">
    <text evidence="1">Belongs to the ROK (NagC/XylR) family.</text>
</comment>
<evidence type="ECO:0000313" key="3">
    <source>
        <dbReference type="Proteomes" id="UP001302486"/>
    </source>
</evidence>
<evidence type="ECO:0000313" key="2">
    <source>
        <dbReference type="EMBL" id="WOD43149.1"/>
    </source>
</evidence>
<evidence type="ECO:0000256" key="1">
    <source>
        <dbReference type="ARBA" id="ARBA00006479"/>
    </source>
</evidence>
<dbReference type="KEGG" id="hws:RNZ46_14245"/>
<dbReference type="EMBL" id="CP136521">
    <property type="protein sequence ID" value="WOD43149.1"/>
    <property type="molecule type" value="Genomic_DNA"/>
</dbReference>
<gene>
    <name evidence="2" type="ORF">RNZ46_14245</name>
</gene>
<dbReference type="InterPro" id="IPR000600">
    <property type="entry name" value="ROK"/>
</dbReference>
<dbReference type="PANTHER" id="PTHR18964">
    <property type="entry name" value="ROK (REPRESSOR, ORF, KINASE) FAMILY"/>
    <property type="match status" value="1"/>
</dbReference>
<dbReference type="SUPFAM" id="SSF53067">
    <property type="entry name" value="Actin-like ATPase domain"/>
    <property type="match status" value="1"/>
</dbReference>
<proteinExistence type="inferred from homology"/>
<dbReference type="AlphaFoldDB" id="A0AA97EKL6"/>
<dbReference type="InterPro" id="IPR043129">
    <property type="entry name" value="ATPase_NBD"/>
</dbReference>